<proteinExistence type="inferred from homology"/>
<dbReference type="GO" id="GO:0016747">
    <property type="term" value="F:acyltransferase activity, transferring groups other than amino-acyl groups"/>
    <property type="evidence" value="ECO:0007669"/>
    <property type="project" value="TreeGrafter"/>
</dbReference>
<dbReference type="GO" id="GO:0006508">
    <property type="term" value="P:proteolysis"/>
    <property type="evidence" value="ECO:0007669"/>
    <property type="project" value="InterPro"/>
</dbReference>
<dbReference type="PANTHER" id="PTHR11802">
    <property type="entry name" value="SERINE PROTEASE FAMILY S10 SERINE CARBOXYPEPTIDASE"/>
    <property type="match status" value="1"/>
</dbReference>
<reference evidence="2 3" key="1">
    <citation type="submission" date="2020-10" db="EMBL/GenBank/DDBJ databases">
        <title>The Coptis chinensis genome and diversification of protoberbering-type alkaloids.</title>
        <authorList>
            <person name="Wang B."/>
            <person name="Shu S."/>
            <person name="Song C."/>
            <person name="Liu Y."/>
        </authorList>
    </citation>
    <scope>NUCLEOTIDE SEQUENCE [LARGE SCALE GENOMIC DNA]</scope>
    <source>
        <strain evidence="2">HL-2020</strain>
        <tissue evidence="2">Leaf</tissue>
    </source>
</reference>
<dbReference type="Pfam" id="PF00450">
    <property type="entry name" value="Peptidase_S10"/>
    <property type="match status" value="1"/>
</dbReference>
<dbReference type="SUPFAM" id="SSF53474">
    <property type="entry name" value="alpha/beta-Hydrolases"/>
    <property type="match status" value="1"/>
</dbReference>
<organism evidence="2 3">
    <name type="scientific">Coptis chinensis</name>
    <dbReference type="NCBI Taxonomy" id="261450"/>
    <lineage>
        <taxon>Eukaryota</taxon>
        <taxon>Viridiplantae</taxon>
        <taxon>Streptophyta</taxon>
        <taxon>Embryophyta</taxon>
        <taxon>Tracheophyta</taxon>
        <taxon>Spermatophyta</taxon>
        <taxon>Magnoliopsida</taxon>
        <taxon>Ranunculales</taxon>
        <taxon>Ranunculaceae</taxon>
        <taxon>Coptidoideae</taxon>
        <taxon>Coptis</taxon>
    </lineage>
</organism>
<evidence type="ECO:0000313" key="3">
    <source>
        <dbReference type="Proteomes" id="UP000631114"/>
    </source>
</evidence>
<comment type="caution">
    <text evidence="2">The sequence shown here is derived from an EMBL/GenBank/DDBJ whole genome shotgun (WGS) entry which is preliminary data.</text>
</comment>
<dbReference type="InterPro" id="IPR029058">
    <property type="entry name" value="AB_hydrolase_fold"/>
</dbReference>
<gene>
    <name evidence="2" type="ORF">IFM89_036359</name>
</gene>
<dbReference type="PANTHER" id="PTHR11802:SF29">
    <property type="entry name" value="SERINE CARBOXYPEPTIDASE-LIKE 19"/>
    <property type="match status" value="1"/>
</dbReference>
<name>A0A835HLS2_9MAGN</name>
<dbReference type="Proteomes" id="UP000631114">
    <property type="component" value="Unassembled WGS sequence"/>
</dbReference>
<keyword evidence="3" id="KW-1185">Reference proteome</keyword>
<comment type="similarity">
    <text evidence="1">Belongs to the peptidase S10 family.</text>
</comment>
<evidence type="ECO:0008006" key="4">
    <source>
        <dbReference type="Google" id="ProtNLM"/>
    </source>
</evidence>
<evidence type="ECO:0000256" key="1">
    <source>
        <dbReference type="ARBA" id="ARBA00009431"/>
    </source>
</evidence>
<dbReference type="GO" id="GO:0019748">
    <property type="term" value="P:secondary metabolic process"/>
    <property type="evidence" value="ECO:0007669"/>
    <property type="project" value="TreeGrafter"/>
</dbReference>
<dbReference type="Gene3D" id="3.40.50.1820">
    <property type="entry name" value="alpha/beta hydrolase"/>
    <property type="match status" value="1"/>
</dbReference>
<dbReference type="AlphaFoldDB" id="A0A835HLS2"/>
<dbReference type="EMBL" id="JADFTS010000007">
    <property type="protein sequence ID" value="KAF9599233.1"/>
    <property type="molecule type" value="Genomic_DNA"/>
</dbReference>
<accession>A0A835HLS2</accession>
<protein>
    <recommendedName>
        <fullName evidence="4">Serine carboxypeptidase-like 18</fullName>
    </recommendedName>
</protein>
<dbReference type="GO" id="GO:0004185">
    <property type="term" value="F:serine-type carboxypeptidase activity"/>
    <property type="evidence" value="ECO:0007669"/>
    <property type="project" value="InterPro"/>
</dbReference>
<sequence>MNFQVCSIIFLDAPVGTGFSYSSSLLGWNTSDTKSARQIYIFLRKWLADYPEFNSNPLYLGGDSYCGIPIPIIAKEIADGIEAQHKLLINLKGYILGNPMTDKYFDDNSNILFPHRMALITDELYELTKRSCNGEYVNVDPRNVECVKNLGTALEWILRVRRDQILEPNCISDPNNYNIVLPELNGIQGDRTSLGKELPALLFPESECRPFKYLSLVYWANDDSVRNALHIKKGSINTWVRCKFEKLPLERDVQSSLIYHQNLSARGYRALIYRLISLTCPLYAKGLRSLPWIKSLDYSIIVDWRPWFVSDQTAEFTRTYSNHITFATVKAGGHTAPEYKPEKCLAMLARWLSYKVTILYSGELRQNLLRLASTLLLMSS</sequence>
<evidence type="ECO:0000313" key="2">
    <source>
        <dbReference type="EMBL" id="KAF9599233.1"/>
    </source>
</evidence>
<dbReference type="PRINTS" id="PR00724">
    <property type="entry name" value="CRBOXYPTASEC"/>
</dbReference>
<dbReference type="InterPro" id="IPR001563">
    <property type="entry name" value="Peptidase_S10"/>
</dbReference>
<dbReference type="OrthoDB" id="443318at2759"/>